<dbReference type="RefSeq" id="WP_096350928.1">
    <property type="nucleotide sequence ID" value="NZ_AP014946.1"/>
</dbReference>
<dbReference type="Proteomes" id="UP000236884">
    <property type="component" value="Chromosome"/>
</dbReference>
<gene>
    <name evidence="6" type="primary">pgdA</name>
    <name evidence="6" type="ORF">GJW-30_1_00355</name>
</gene>
<reference evidence="6 7" key="1">
    <citation type="submission" date="2015-08" db="EMBL/GenBank/DDBJ databases">
        <title>Investigation of the bacterial diversity of lava forest soil.</title>
        <authorList>
            <person name="Lee J.S."/>
        </authorList>
    </citation>
    <scope>NUCLEOTIDE SEQUENCE [LARGE SCALE GENOMIC DNA]</scope>
    <source>
        <strain evidence="6 7">GJW-30</strain>
    </source>
</reference>
<dbReference type="InterPro" id="IPR011330">
    <property type="entry name" value="Glyco_hydro/deAcase_b/a-brl"/>
</dbReference>
<keyword evidence="6" id="KW-0378">Hydrolase</keyword>
<dbReference type="Gene3D" id="3.20.20.370">
    <property type="entry name" value="Glycoside hydrolase/deacetylase"/>
    <property type="match status" value="1"/>
</dbReference>
<dbReference type="GO" id="GO:0005975">
    <property type="term" value="P:carbohydrate metabolic process"/>
    <property type="evidence" value="ECO:0007669"/>
    <property type="project" value="InterPro"/>
</dbReference>
<dbReference type="AlphaFoldDB" id="A0A0S3PPI1"/>
<feature type="domain" description="NodB homology" evidence="5">
    <location>
        <begin position="72"/>
        <end position="176"/>
    </location>
</feature>
<proteinExistence type="inferred from homology"/>
<evidence type="ECO:0000256" key="2">
    <source>
        <dbReference type="ARBA" id="ARBA00010973"/>
    </source>
</evidence>
<comment type="function">
    <text evidence="1">Is involved in generating a small heat-stable compound (Nod), an acylated oligomer of N-acetylglucosamine, that stimulates mitosis in various plant protoplasts.</text>
</comment>
<comment type="similarity">
    <text evidence="2">Belongs to the polysaccharide deacetylase family.</text>
</comment>
<accession>A0A0S3PPI1</accession>
<evidence type="ECO:0000256" key="3">
    <source>
        <dbReference type="ARBA" id="ARBA00020071"/>
    </source>
</evidence>
<dbReference type="SUPFAM" id="SSF88713">
    <property type="entry name" value="Glycoside hydrolase/deacetylase"/>
    <property type="match status" value="1"/>
</dbReference>
<evidence type="ECO:0000256" key="4">
    <source>
        <dbReference type="ARBA" id="ARBA00032976"/>
    </source>
</evidence>
<dbReference type="EMBL" id="AP014946">
    <property type="protein sequence ID" value="BAT57845.1"/>
    <property type="molecule type" value="Genomic_DNA"/>
</dbReference>
<keyword evidence="7" id="KW-1185">Reference proteome</keyword>
<evidence type="ECO:0000256" key="1">
    <source>
        <dbReference type="ARBA" id="ARBA00003236"/>
    </source>
</evidence>
<name>A0A0S3PPI1_9BRAD</name>
<dbReference type="OrthoDB" id="9787041at2"/>
<sequence>MPHTPRERLPYSAIVDRPPLQFPEGVRLVVWTIVNLESWDIARPMPRNVLTPPMGQPILPDVPNWAWHEYGMRVGVWRFFDLFAKLGVKASAAVNGQMVEHYPRIAEAIRDAGWEFLPHGYEQRPMQTVADQRDAIQKTITAIEPYAGKKPIGWLAPGMSQTLETPDYLAAAGFRYTGDYVHDEEPSWVETKRGRMVTLPYTFEMNDITIMALQNHEARHFYDRGVDQFEQLYKESEKRAKIMSIPLHAYLSGQPHRFVYLDKLYRYLAAKPGVAFWTGEQIYDWFVGQDTSRPKAKR</sequence>
<dbReference type="InterPro" id="IPR002509">
    <property type="entry name" value="NODB_dom"/>
</dbReference>
<dbReference type="Pfam" id="PF01522">
    <property type="entry name" value="Polysacc_deac_1"/>
    <property type="match status" value="1"/>
</dbReference>
<protein>
    <recommendedName>
        <fullName evidence="3">Chitooligosaccharide deacetylase</fullName>
    </recommendedName>
    <alternativeName>
        <fullName evidence="4">Nodulation protein B</fullName>
    </alternativeName>
</protein>
<dbReference type="CDD" id="cd10979">
    <property type="entry name" value="CE4_PuuE_like"/>
    <property type="match status" value="1"/>
</dbReference>
<organism evidence="6 7">
    <name type="scientific">Variibacter gotjawalensis</name>
    <dbReference type="NCBI Taxonomy" id="1333996"/>
    <lineage>
        <taxon>Bacteria</taxon>
        <taxon>Pseudomonadati</taxon>
        <taxon>Pseudomonadota</taxon>
        <taxon>Alphaproteobacteria</taxon>
        <taxon>Hyphomicrobiales</taxon>
        <taxon>Nitrobacteraceae</taxon>
        <taxon>Variibacter</taxon>
    </lineage>
</organism>
<dbReference type="PANTHER" id="PTHR43123">
    <property type="entry name" value="POLYSACCHARIDE DEACETYLASE-RELATED"/>
    <property type="match status" value="1"/>
</dbReference>
<evidence type="ECO:0000259" key="5">
    <source>
        <dbReference type="Pfam" id="PF01522"/>
    </source>
</evidence>
<dbReference type="KEGG" id="vgo:GJW-30_1_00355"/>
<dbReference type="GO" id="GO:0016810">
    <property type="term" value="F:hydrolase activity, acting on carbon-nitrogen (but not peptide) bonds"/>
    <property type="evidence" value="ECO:0007669"/>
    <property type="project" value="InterPro"/>
</dbReference>
<evidence type="ECO:0000313" key="7">
    <source>
        <dbReference type="Proteomes" id="UP000236884"/>
    </source>
</evidence>
<dbReference type="PANTHER" id="PTHR43123:SF4">
    <property type="entry name" value="POLYSACCHARIDE DEACETYLASE"/>
    <property type="match status" value="1"/>
</dbReference>
<evidence type="ECO:0000313" key="6">
    <source>
        <dbReference type="EMBL" id="BAT57845.1"/>
    </source>
</evidence>